<dbReference type="AlphaFoldDB" id="A0A5C6CX30"/>
<evidence type="ECO:0000313" key="2">
    <source>
        <dbReference type="Proteomes" id="UP000319143"/>
    </source>
</evidence>
<keyword evidence="2" id="KW-1185">Reference proteome</keyword>
<evidence type="ECO:0000313" key="1">
    <source>
        <dbReference type="EMBL" id="TWU27991.1"/>
    </source>
</evidence>
<protein>
    <submittedName>
        <fullName evidence="1">Uncharacterized protein</fullName>
    </submittedName>
</protein>
<gene>
    <name evidence="1" type="ORF">Poly41_69730</name>
</gene>
<organism evidence="1 2">
    <name type="scientific">Novipirellula artificiosorum</name>
    <dbReference type="NCBI Taxonomy" id="2528016"/>
    <lineage>
        <taxon>Bacteria</taxon>
        <taxon>Pseudomonadati</taxon>
        <taxon>Planctomycetota</taxon>
        <taxon>Planctomycetia</taxon>
        <taxon>Pirellulales</taxon>
        <taxon>Pirellulaceae</taxon>
        <taxon>Novipirellula</taxon>
    </lineage>
</organism>
<dbReference type="EMBL" id="SJPV01000033">
    <property type="protein sequence ID" value="TWU27991.1"/>
    <property type="molecule type" value="Genomic_DNA"/>
</dbReference>
<dbReference type="Proteomes" id="UP000319143">
    <property type="component" value="Unassembled WGS sequence"/>
</dbReference>
<accession>A0A5C6CX30</accession>
<comment type="caution">
    <text evidence="1">The sequence shown here is derived from an EMBL/GenBank/DDBJ whole genome shotgun (WGS) entry which is preliminary data.</text>
</comment>
<proteinExistence type="predicted"/>
<sequence>MLVILPVLLGLVDIRLLLGFRSSTKKQNEVLTIFRIVKTVALFEIYATLPDAAPYRFVIAEVA</sequence>
<name>A0A5C6CX30_9BACT</name>
<reference evidence="1 2" key="1">
    <citation type="submission" date="2019-02" db="EMBL/GenBank/DDBJ databases">
        <title>Deep-cultivation of Planctomycetes and their phenomic and genomic characterization uncovers novel biology.</title>
        <authorList>
            <person name="Wiegand S."/>
            <person name="Jogler M."/>
            <person name="Boedeker C."/>
            <person name="Pinto D."/>
            <person name="Vollmers J."/>
            <person name="Rivas-Marin E."/>
            <person name="Kohn T."/>
            <person name="Peeters S.H."/>
            <person name="Heuer A."/>
            <person name="Rast P."/>
            <person name="Oberbeckmann S."/>
            <person name="Bunk B."/>
            <person name="Jeske O."/>
            <person name="Meyerdierks A."/>
            <person name="Storesund J.E."/>
            <person name="Kallscheuer N."/>
            <person name="Luecker S."/>
            <person name="Lage O.M."/>
            <person name="Pohl T."/>
            <person name="Merkel B.J."/>
            <person name="Hornburger P."/>
            <person name="Mueller R.-W."/>
            <person name="Bruemmer F."/>
            <person name="Labrenz M."/>
            <person name="Spormann A.M."/>
            <person name="Op Den Camp H."/>
            <person name="Overmann J."/>
            <person name="Amann R."/>
            <person name="Jetten M.S.M."/>
            <person name="Mascher T."/>
            <person name="Medema M.H."/>
            <person name="Devos D.P."/>
            <person name="Kaster A.-K."/>
            <person name="Ovreas L."/>
            <person name="Rohde M."/>
            <person name="Galperin M.Y."/>
            <person name="Jogler C."/>
        </authorList>
    </citation>
    <scope>NUCLEOTIDE SEQUENCE [LARGE SCALE GENOMIC DNA]</scope>
    <source>
        <strain evidence="1 2">Poly41</strain>
    </source>
</reference>